<evidence type="ECO:0000313" key="2">
    <source>
        <dbReference type="EMBL" id="MBD7945836.1"/>
    </source>
</evidence>
<comment type="caution">
    <text evidence="2">The sequence shown here is derived from an EMBL/GenBank/DDBJ whole genome shotgun (WGS) entry which is preliminary data.</text>
</comment>
<gene>
    <name evidence="2" type="ORF">H9650_17145</name>
</gene>
<keyword evidence="3" id="KW-1185">Reference proteome</keyword>
<protein>
    <submittedName>
        <fullName evidence="2">Uncharacterized protein</fullName>
    </submittedName>
</protein>
<sequence length="128" mass="14976">MKRPLGVSFISYFYIFGAVVLIFTAVFINPDAEEFGIADRFGLPNFPEQPFRIILAVVSLIIINGYMRLKRWGFWLMILYSFGFGLISYILLFSNNQQPFTGNFIWSVIVLIYTLYVRKSFFHVEKSF</sequence>
<keyword evidence="1" id="KW-1133">Transmembrane helix</keyword>
<keyword evidence="1" id="KW-0472">Membrane</keyword>
<feature type="transmembrane region" description="Helical" evidence="1">
    <location>
        <begin position="50"/>
        <end position="67"/>
    </location>
</feature>
<proteinExistence type="predicted"/>
<organism evidence="2 3">
    <name type="scientific">Psychrobacillus faecigallinarum</name>
    <dbReference type="NCBI Taxonomy" id="2762235"/>
    <lineage>
        <taxon>Bacteria</taxon>
        <taxon>Bacillati</taxon>
        <taxon>Bacillota</taxon>
        <taxon>Bacilli</taxon>
        <taxon>Bacillales</taxon>
        <taxon>Bacillaceae</taxon>
        <taxon>Psychrobacillus</taxon>
    </lineage>
</organism>
<dbReference type="EMBL" id="JACSQO010000011">
    <property type="protein sequence ID" value="MBD7945836.1"/>
    <property type="molecule type" value="Genomic_DNA"/>
</dbReference>
<feature type="transmembrane region" description="Helical" evidence="1">
    <location>
        <begin position="12"/>
        <end position="30"/>
    </location>
</feature>
<dbReference type="RefSeq" id="WP_191697729.1">
    <property type="nucleotide sequence ID" value="NZ_JACSQO010000011.1"/>
</dbReference>
<feature type="transmembrane region" description="Helical" evidence="1">
    <location>
        <begin position="74"/>
        <end position="94"/>
    </location>
</feature>
<evidence type="ECO:0000256" key="1">
    <source>
        <dbReference type="SAM" id="Phobius"/>
    </source>
</evidence>
<feature type="transmembrane region" description="Helical" evidence="1">
    <location>
        <begin position="100"/>
        <end position="117"/>
    </location>
</feature>
<name>A0ABR8RDF4_9BACI</name>
<accession>A0ABR8RDF4</accession>
<dbReference type="Proteomes" id="UP000640786">
    <property type="component" value="Unassembled WGS sequence"/>
</dbReference>
<evidence type="ECO:0000313" key="3">
    <source>
        <dbReference type="Proteomes" id="UP000640786"/>
    </source>
</evidence>
<keyword evidence="1" id="KW-0812">Transmembrane</keyword>
<reference evidence="2 3" key="1">
    <citation type="submission" date="2020-08" db="EMBL/GenBank/DDBJ databases">
        <title>A Genomic Blueprint of the Chicken Gut Microbiome.</title>
        <authorList>
            <person name="Gilroy R."/>
            <person name="Ravi A."/>
            <person name="Getino M."/>
            <person name="Pursley I."/>
            <person name="Horton D.L."/>
            <person name="Alikhan N.-F."/>
            <person name="Baker D."/>
            <person name="Gharbi K."/>
            <person name="Hall N."/>
            <person name="Watson M."/>
            <person name="Adriaenssens E.M."/>
            <person name="Foster-Nyarko E."/>
            <person name="Jarju S."/>
            <person name="Secka A."/>
            <person name="Antonio M."/>
            <person name="Oren A."/>
            <person name="Chaudhuri R."/>
            <person name="La Ragione R.M."/>
            <person name="Hildebrand F."/>
            <person name="Pallen M.J."/>
        </authorList>
    </citation>
    <scope>NUCLEOTIDE SEQUENCE [LARGE SCALE GENOMIC DNA]</scope>
    <source>
        <strain evidence="2 3">Sa2BUA9</strain>
    </source>
</reference>